<protein>
    <submittedName>
        <fullName evidence="1">Putative signal peptide protein</fullName>
    </submittedName>
</protein>
<evidence type="ECO:0000313" key="2">
    <source>
        <dbReference type="Proteomes" id="UP000037035"/>
    </source>
</evidence>
<sequence length="69" mass="7575">MAIFFFSFCLPQLMNHSDSAAVARKHGPGGVLTIRSHVGAPDTLQIRCLEYVVGRYHVPQVFVEACPTS</sequence>
<accession>A0A0L6V3T8</accession>
<evidence type="ECO:0000313" key="1">
    <source>
        <dbReference type="EMBL" id="KNZ55202.1"/>
    </source>
</evidence>
<gene>
    <name evidence="1" type="ORF">VP01_2740g5</name>
</gene>
<dbReference type="Proteomes" id="UP000037035">
    <property type="component" value="Unassembled WGS sequence"/>
</dbReference>
<keyword evidence="2" id="KW-1185">Reference proteome</keyword>
<reference evidence="1 2" key="1">
    <citation type="submission" date="2015-08" db="EMBL/GenBank/DDBJ databases">
        <title>Next Generation Sequencing and Analysis of the Genome of Puccinia sorghi L Schw, the Causal Agent of Maize Common Rust.</title>
        <authorList>
            <person name="Rochi L."/>
            <person name="Burguener G."/>
            <person name="Darino M."/>
            <person name="Turjanski A."/>
            <person name="Kreff E."/>
            <person name="Dieguez M.J."/>
            <person name="Sacco F."/>
        </authorList>
    </citation>
    <scope>NUCLEOTIDE SEQUENCE [LARGE SCALE GENOMIC DNA]</scope>
    <source>
        <strain evidence="1 2">RO10H11247</strain>
    </source>
</reference>
<name>A0A0L6V3T8_9BASI</name>
<organism evidence="1 2">
    <name type="scientific">Puccinia sorghi</name>
    <dbReference type="NCBI Taxonomy" id="27349"/>
    <lineage>
        <taxon>Eukaryota</taxon>
        <taxon>Fungi</taxon>
        <taxon>Dikarya</taxon>
        <taxon>Basidiomycota</taxon>
        <taxon>Pucciniomycotina</taxon>
        <taxon>Pucciniomycetes</taxon>
        <taxon>Pucciniales</taxon>
        <taxon>Pucciniaceae</taxon>
        <taxon>Puccinia</taxon>
    </lineage>
</organism>
<comment type="caution">
    <text evidence="1">The sequence shown here is derived from an EMBL/GenBank/DDBJ whole genome shotgun (WGS) entry which is preliminary data.</text>
</comment>
<proteinExistence type="predicted"/>
<dbReference type="EMBL" id="LAVV01007658">
    <property type="protein sequence ID" value="KNZ55202.1"/>
    <property type="molecule type" value="Genomic_DNA"/>
</dbReference>
<dbReference type="AlphaFoldDB" id="A0A0L6V3T8"/>
<dbReference type="VEuPathDB" id="FungiDB:VP01_2740g5"/>